<dbReference type="EMBL" id="JBHTJO010000002">
    <property type="protein sequence ID" value="MFD0988122.1"/>
    <property type="molecule type" value="Genomic_DNA"/>
</dbReference>
<organism evidence="7 8">
    <name type="scientific">Methyloligella solikamskensis</name>
    <dbReference type="NCBI Taxonomy" id="1177756"/>
    <lineage>
        <taxon>Bacteria</taxon>
        <taxon>Pseudomonadati</taxon>
        <taxon>Pseudomonadota</taxon>
        <taxon>Alphaproteobacteria</taxon>
        <taxon>Hyphomicrobiales</taxon>
        <taxon>Hyphomicrobiaceae</taxon>
        <taxon>Methyloligella</taxon>
    </lineage>
</organism>
<dbReference type="InterPro" id="IPR000914">
    <property type="entry name" value="SBP_5_dom"/>
</dbReference>
<name>A0ABW3JCQ2_9HYPH</name>
<dbReference type="CDD" id="cd08497">
    <property type="entry name" value="MbnE-like"/>
    <property type="match status" value="1"/>
</dbReference>
<evidence type="ECO:0000256" key="3">
    <source>
        <dbReference type="ARBA" id="ARBA00022729"/>
    </source>
</evidence>
<evidence type="ECO:0000256" key="5">
    <source>
        <dbReference type="SAM" id="SignalP"/>
    </source>
</evidence>
<feature type="transmembrane region" description="Helical" evidence="4">
    <location>
        <begin position="652"/>
        <end position="672"/>
    </location>
</feature>
<dbReference type="Gene3D" id="3.40.190.10">
    <property type="entry name" value="Periplasmic binding protein-like II"/>
    <property type="match status" value="1"/>
</dbReference>
<dbReference type="Pfam" id="PF00496">
    <property type="entry name" value="SBP_bac_5"/>
    <property type="match status" value="1"/>
</dbReference>
<dbReference type="PANTHER" id="PTHR30290:SF64">
    <property type="entry name" value="ABC TRANSPORTER PERIPLASMIC BINDING PROTEIN"/>
    <property type="match status" value="1"/>
</dbReference>
<gene>
    <name evidence="7" type="ORF">ACFQ2F_13535</name>
</gene>
<keyword evidence="4" id="KW-1133">Transmembrane helix</keyword>
<feature type="domain" description="Solute-binding protein family 5" evidence="6">
    <location>
        <begin position="111"/>
        <end position="517"/>
    </location>
</feature>
<evidence type="ECO:0000313" key="8">
    <source>
        <dbReference type="Proteomes" id="UP001597102"/>
    </source>
</evidence>
<dbReference type="InterPro" id="IPR039424">
    <property type="entry name" value="SBP_5"/>
</dbReference>
<protein>
    <submittedName>
        <fullName evidence="7">Extracellular solute-binding protein</fullName>
    </submittedName>
</protein>
<evidence type="ECO:0000256" key="2">
    <source>
        <dbReference type="ARBA" id="ARBA00005695"/>
    </source>
</evidence>
<keyword evidence="8" id="KW-1185">Reference proteome</keyword>
<evidence type="ECO:0000259" key="6">
    <source>
        <dbReference type="Pfam" id="PF00496"/>
    </source>
</evidence>
<evidence type="ECO:0000313" key="7">
    <source>
        <dbReference type="EMBL" id="MFD0988122.1"/>
    </source>
</evidence>
<dbReference type="SUPFAM" id="SSF53850">
    <property type="entry name" value="Periplasmic binding protein-like II"/>
    <property type="match status" value="1"/>
</dbReference>
<keyword evidence="4" id="KW-0812">Transmembrane</keyword>
<dbReference type="PANTHER" id="PTHR30290">
    <property type="entry name" value="PERIPLASMIC BINDING COMPONENT OF ABC TRANSPORTER"/>
    <property type="match status" value="1"/>
</dbReference>
<dbReference type="Proteomes" id="UP001597102">
    <property type="component" value="Unassembled WGS sequence"/>
</dbReference>
<accession>A0ABW3JCQ2</accession>
<reference evidence="8" key="1">
    <citation type="journal article" date="2019" name="Int. J. Syst. Evol. Microbiol.">
        <title>The Global Catalogue of Microorganisms (GCM) 10K type strain sequencing project: providing services to taxonomists for standard genome sequencing and annotation.</title>
        <authorList>
            <consortium name="The Broad Institute Genomics Platform"/>
            <consortium name="The Broad Institute Genome Sequencing Center for Infectious Disease"/>
            <person name="Wu L."/>
            <person name="Ma J."/>
        </authorList>
    </citation>
    <scope>NUCLEOTIDE SEQUENCE [LARGE SCALE GENOMIC DNA]</scope>
    <source>
        <strain evidence="8">CCUG 61697</strain>
    </source>
</reference>
<dbReference type="RefSeq" id="WP_379090948.1">
    <property type="nucleotide sequence ID" value="NZ_JBHTJO010000002.1"/>
</dbReference>
<keyword evidence="4" id="KW-0472">Membrane</keyword>
<proteinExistence type="inferred from homology"/>
<sequence length="680" mass="76184">MAVSARPTHRGSIAACLFAAALVFGAFGAEASEPKHGLSAFGDLKYPADFEHFDYVNPDAPKGGRFSLIGWGGVTTFNSLNPYILKGDAAQGMEMLFDSLMTRAQDEPDAVYGLVAKSGEVADDGMSVTFKLRPEARFHDGSKLTAEDVVFSLETLKEKGHPLYRQMLRDVESAEAIDDETVRYQFKGNQVRDLPLTVAGLPIFSKAYYADKDFAETTLEPPMGSGPYKVEDLRQGRNITYKRDPDYWAKDLPVNKGRWNFDEIRFEYFRDRTASMEAFKAGTYDFREEFTSKVWATEYDFPAITSGRVQKKTLPDETPSGTQGWFLNTRRDALKDPKVREALGLAFDFEWTNRNLFYGLYDRTQSYFENSAMRAEGKPTDKELALLDSLSADVPEAAKGEAYTPPATDGSGHDRSLLKKADALLREAGWTVENGVRVNADGEPLTLEFLNFEPAFERVTAPYIRNLKRLGIQARMRMVDPSQYQQRLKGFDFDVVTQRYGMELTPGPELRSYFGSEAANLTGSLNLAGIANPAADELISHIIEAESRGELVTAARALDRVLRAGHYWVPHWYKGTHTVAYWDKFSQPEQKPRFERGILDTWWYDEAKAEALAGSAVADSKITANAKQDGPRDPLQEDETVQKAEAPEEDDFAIGYLIAALVFAGLLALVVIRFRKRRLD</sequence>
<dbReference type="Gene3D" id="3.10.105.10">
    <property type="entry name" value="Dipeptide-binding Protein, Domain 3"/>
    <property type="match status" value="1"/>
</dbReference>
<evidence type="ECO:0000256" key="1">
    <source>
        <dbReference type="ARBA" id="ARBA00004418"/>
    </source>
</evidence>
<dbReference type="InterPro" id="IPR030678">
    <property type="entry name" value="Peptide/Ni-bd"/>
</dbReference>
<comment type="similarity">
    <text evidence="2">Belongs to the bacterial solute-binding protein 5 family.</text>
</comment>
<dbReference type="PIRSF" id="PIRSF002741">
    <property type="entry name" value="MppA"/>
    <property type="match status" value="1"/>
</dbReference>
<comment type="subcellular location">
    <subcellularLocation>
        <location evidence="1">Periplasm</location>
    </subcellularLocation>
</comment>
<comment type="caution">
    <text evidence="7">The sequence shown here is derived from an EMBL/GenBank/DDBJ whole genome shotgun (WGS) entry which is preliminary data.</text>
</comment>
<evidence type="ECO:0000256" key="4">
    <source>
        <dbReference type="SAM" id="Phobius"/>
    </source>
</evidence>
<keyword evidence="3 5" id="KW-0732">Signal</keyword>
<feature type="signal peptide" evidence="5">
    <location>
        <begin position="1"/>
        <end position="31"/>
    </location>
</feature>
<feature type="chain" id="PRO_5046047050" evidence="5">
    <location>
        <begin position="32"/>
        <end position="680"/>
    </location>
</feature>